<dbReference type="Gene3D" id="2.60.40.1090">
    <property type="entry name" value="Fimbrial-type adhesion domain"/>
    <property type="match status" value="1"/>
</dbReference>
<reference evidence="3 4" key="1">
    <citation type="submission" date="2023-09" db="EMBL/GenBank/DDBJ databases">
        <title>Buttiauxella selenatireducens sp. nov., isolated from the rhizosphere of Cardamine hupingshanesis.</title>
        <authorList>
            <person name="Zhang S."/>
            <person name="Xu Z."/>
            <person name="Wang H."/>
            <person name="Guo Y."/>
        </authorList>
    </citation>
    <scope>NUCLEOTIDE SEQUENCE [LARGE SCALE GENOMIC DNA]</scope>
    <source>
        <strain evidence="3 4">R73</strain>
    </source>
</reference>
<keyword evidence="1" id="KW-0732">Signal</keyword>
<keyword evidence="4" id="KW-1185">Reference proteome</keyword>
<dbReference type="InterPro" id="IPR000259">
    <property type="entry name" value="Adhesion_dom_fimbrial"/>
</dbReference>
<dbReference type="PANTHER" id="PTHR33420:SF27">
    <property type="entry name" value="PROTEIN FIMG"/>
    <property type="match status" value="1"/>
</dbReference>
<dbReference type="SUPFAM" id="SSF49401">
    <property type="entry name" value="Bacterial adhesins"/>
    <property type="match status" value="1"/>
</dbReference>
<evidence type="ECO:0000256" key="1">
    <source>
        <dbReference type="SAM" id="SignalP"/>
    </source>
</evidence>
<dbReference type="Pfam" id="PF00419">
    <property type="entry name" value="Fimbrial"/>
    <property type="match status" value="1"/>
</dbReference>
<feature type="domain" description="Fimbrial-type adhesion" evidence="2">
    <location>
        <begin position="39"/>
        <end position="187"/>
    </location>
</feature>
<evidence type="ECO:0000313" key="4">
    <source>
        <dbReference type="Proteomes" id="UP001246690"/>
    </source>
</evidence>
<feature type="signal peptide" evidence="1">
    <location>
        <begin position="1"/>
        <end position="29"/>
    </location>
</feature>
<dbReference type="InterPro" id="IPR050263">
    <property type="entry name" value="Bact_Fimbrial_Adh_Pro"/>
</dbReference>
<name>A0ABY9SDJ8_9ENTR</name>
<dbReference type="Proteomes" id="UP001246690">
    <property type="component" value="Chromosome"/>
</dbReference>
<evidence type="ECO:0000259" key="2">
    <source>
        <dbReference type="Pfam" id="PF00419"/>
    </source>
</evidence>
<dbReference type="RefSeq" id="WP_309877989.1">
    <property type="nucleotide sequence ID" value="NZ_CP133838.1"/>
</dbReference>
<accession>A0ABY9SDJ8</accession>
<dbReference type="InterPro" id="IPR008966">
    <property type="entry name" value="Adhesion_dom_sf"/>
</dbReference>
<evidence type="ECO:0000313" key="3">
    <source>
        <dbReference type="EMBL" id="WMY75572.1"/>
    </source>
</evidence>
<gene>
    <name evidence="3" type="ORF">RHD99_06375</name>
</gene>
<dbReference type="PANTHER" id="PTHR33420">
    <property type="entry name" value="FIMBRIAL SUBUNIT ELFA-RELATED"/>
    <property type="match status" value="1"/>
</dbReference>
<sequence>MKSFKAMPKNILLIPLTLTLLTVSGAALAVNSNHVQVIVNGTVGSSSCSVVGGPSMTVDLGVATPSILNSSNSAWVWKQFSIGLENCPMGMSKATITFTGQPDPNNPLYYKNTAVATEGVSVADNVAIQLAPQVGEKYLSTGTQMTTGVNSTTHQAQFDVQARMITPMGGATTGKVAGHIEYSVEYQ</sequence>
<proteinExistence type="predicted"/>
<organism evidence="3 4">
    <name type="scientific">Buttiauxella selenatireducens</name>
    <dbReference type="NCBI Taxonomy" id="3073902"/>
    <lineage>
        <taxon>Bacteria</taxon>
        <taxon>Pseudomonadati</taxon>
        <taxon>Pseudomonadota</taxon>
        <taxon>Gammaproteobacteria</taxon>
        <taxon>Enterobacterales</taxon>
        <taxon>Enterobacteriaceae</taxon>
        <taxon>Buttiauxella</taxon>
    </lineage>
</organism>
<dbReference type="EMBL" id="CP133838">
    <property type="protein sequence ID" value="WMY75572.1"/>
    <property type="molecule type" value="Genomic_DNA"/>
</dbReference>
<protein>
    <submittedName>
        <fullName evidence="3">Fimbrial protein</fullName>
    </submittedName>
</protein>
<feature type="chain" id="PRO_5047510295" evidence="1">
    <location>
        <begin position="30"/>
        <end position="187"/>
    </location>
</feature>
<dbReference type="InterPro" id="IPR036937">
    <property type="entry name" value="Adhesion_dom_fimbrial_sf"/>
</dbReference>